<dbReference type="Gene3D" id="1.25.40.10">
    <property type="entry name" value="Tetratricopeptide repeat domain"/>
    <property type="match status" value="1"/>
</dbReference>
<accession>J1F2N7</accession>
<name>J1F2N7_9LACO</name>
<dbReference type="GeneID" id="98316300"/>
<protein>
    <recommendedName>
        <fullName evidence="2">Tetratrico peptide repeat group 5 domain-containing protein</fullName>
    </recommendedName>
</protein>
<dbReference type="EMBL" id="AYYH01000010">
    <property type="protein sequence ID" value="KRN10436.1"/>
    <property type="molecule type" value="Genomic_DNA"/>
</dbReference>
<evidence type="ECO:0000259" key="2">
    <source>
        <dbReference type="Pfam" id="PF12688"/>
    </source>
</evidence>
<dbReference type="SMART" id="SM00028">
    <property type="entry name" value="TPR"/>
    <property type="match status" value="2"/>
</dbReference>
<dbReference type="InterPro" id="IPR041656">
    <property type="entry name" value="TPR_5"/>
</dbReference>
<keyword evidence="4" id="KW-1185">Reference proteome</keyword>
<dbReference type="PROSITE" id="PS50005">
    <property type="entry name" value="TPR"/>
    <property type="match status" value="1"/>
</dbReference>
<dbReference type="AlphaFoldDB" id="J1F2N7"/>
<comment type="caution">
    <text evidence="3">The sequence shown here is derived from an EMBL/GenBank/DDBJ whole genome shotgun (WGS) entry which is preliminary data.</text>
</comment>
<organism evidence="3 4">
    <name type="scientific">Liquorilactobacillus mali KCTC 3596 = DSM 20444</name>
    <dbReference type="NCBI Taxonomy" id="1046596"/>
    <lineage>
        <taxon>Bacteria</taxon>
        <taxon>Bacillati</taxon>
        <taxon>Bacillota</taxon>
        <taxon>Bacilli</taxon>
        <taxon>Lactobacillales</taxon>
        <taxon>Lactobacillaceae</taxon>
        <taxon>Liquorilactobacillus</taxon>
    </lineage>
</organism>
<feature type="repeat" description="TPR" evidence="1">
    <location>
        <begin position="72"/>
        <end position="105"/>
    </location>
</feature>
<dbReference type="Pfam" id="PF12688">
    <property type="entry name" value="TPR_5"/>
    <property type="match status" value="1"/>
</dbReference>
<evidence type="ECO:0000313" key="4">
    <source>
        <dbReference type="Proteomes" id="UP000050898"/>
    </source>
</evidence>
<dbReference type="PATRIC" id="fig|1046596.6.peg.207"/>
<dbReference type="InterPro" id="IPR011990">
    <property type="entry name" value="TPR-like_helical_dom_sf"/>
</dbReference>
<dbReference type="SUPFAM" id="SSF48452">
    <property type="entry name" value="TPR-like"/>
    <property type="match status" value="1"/>
</dbReference>
<gene>
    <name evidence="3" type="ORF">FD00_GL000202</name>
</gene>
<dbReference type="OrthoDB" id="193829at2"/>
<evidence type="ECO:0000313" key="3">
    <source>
        <dbReference type="EMBL" id="KRN10436.1"/>
    </source>
</evidence>
<dbReference type="Proteomes" id="UP000050898">
    <property type="component" value="Unassembled WGS sequence"/>
</dbReference>
<dbReference type="RefSeq" id="WP_003689571.1">
    <property type="nucleotide sequence ID" value="NZ_AKKT01000105.1"/>
</dbReference>
<evidence type="ECO:0000256" key="1">
    <source>
        <dbReference type="PROSITE-ProRule" id="PRU00339"/>
    </source>
</evidence>
<sequence length="160" mass="18698">MNKDIEKALNLRKNNQWKESNQLLLELCKVKPFDSFLNYQVAWSFDILGEEDKAILFYEKAIELGLDEEYLEDAYLGMGSTYRTLGNYNKSKVVFEKAIHQFPQNNALKVFYSMTLFNLGRHDISMEILLQVLSATSNDTDIQSFKKAILFYSDKLDKVW</sequence>
<feature type="domain" description="Tetratrico peptide repeat group 5" evidence="2">
    <location>
        <begin position="39"/>
        <end position="135"/>
    </location>
</feature>
<reference evidence="3 4" key="1">
    <citation type="journal article" date="2015" name="Genome Announc.">
        <title>Expanding the biotechnology potential of lactobacilli through comparative genomics of 213 strains and associated genera.</title>
        <authorList>
            <person name="Sun Z."/>
            <person name="Harris H.M."/>
            <person name="McCann A."/>
            <person name="Guo C."/>
            <person name="Argimon S."/>
            <person name="Zhang W."/>
            <person name="Yang X."/>
            <person name="Jeffery I.B."/>
            <person name="Cooney J.C."/>
            <person name="Kagawa T.F."/>
            <person name="Liu W."/>
            <person name="Song Y."/>
            <person name="Salvetti E."/>
            <person name="Wrobel A."/>
            <person name="Rasinkangas P."/>
            <person name="Parkhill J."/>
            <person name="Rea M.C."/>
            <person name="O'Sullivan O."/>
            <person name="Ritari J."/>
            <person name="Douillard F.P."/>
            <person name="Paul Ross R."/>
            <person name="Yang R."/>
            <person name="Briner A.E."/>
            <person name="Felis G.E."/>
            <person name="de Vos W.M."/>
            <person name="Barrangou R."/>
            <person name="Klaenhammer T.R."/>
            <person name="Caufield P.W."/>
            <person name="Cui Y."/>
            <person name="Zhang H."/>
            <person name="O'Toole P.W."/>
        </authorList>
    </citation>
    <scope>NUCLEOTIDE SEQUENCE [LARGE SCALE GENOMIC DNA]</scope>
    <source>
        <strain evidence="3 4">DSM 20444</strain>
    </source>
</reference>
<proteinExistence type="predicted"/>
<dbReference type="InterPro" id="IPR019734">
    <property type="entry name" value="TPR_rpt"/>
</dbReference>
<keyword evidence="1" id="KW-0802">TPR repeat</keyword>